<dbReference type="Gene3D" id="3.90.70.10">
    <property type="entry name" value="Cysteine proteinases"/>
    <property type="match status" value="1"/>
</dbReference>
<dbReference type="EMBL" id="GL945475">
    <property type="protein sequence ID" value="EGO03453.1"/>
    <property type="molecule type" value="Genomic_DNA"/>
</dbReference>
<dbReference type="SUPFAM" id="SSF54001">
    <property type="entry name" value="Cysteine proteinases"/>
    <property type="match status" value="1"/>
</dbReference>
<name>F8PJ89_SERL3</name>
<evidence type="ECO:0008006" key="3">
    <source>
        <dbReference type="Google" id="ProtNLM"/>
    </source>
</evidence>
<dbReference type="Proteomes" id="UP000008063">
    <property type="component" value="Unassembled WGS sequence"/>
</dbReference>
<keyword evidence="2" id="KW-1185">Reference proteome</keyword>
<dbReference type="InParanoid" id="F8PJ89"/>
<protein>
    <recommendedName>
        <fullName evidence="3">USP domain-containing protein</fullName>
    </recommendedName>
</protein>
<dbReference type="HOGENOM" id="CLU_2948065_0_0_1"/>
<organism evidence="2">
    <name type="scientific">Serpula lacrymans var. lacrymans (strain S7.3)</name>
    <name type="common">Dry rot fungus</name>
    <dbReference type="NCBI Taxonomy" id="936435"/>
    <lineage>
        <taxon>Eukaryota</taxon>
        <taxon>Fungi</taxon>
        <taxon>Dikarya</taxon>
        <taxon>Basidiomycota</taxon>
        <taxon>Agaricomycotina</taxon>
        <taxon>Agaricomycetes</taxon>
        <taxon>Agaricomycetidae</taxon>
        <taxon>Boletales</taxon>
        <taxon>Coniophorineae</taxon>
        <taxon>Serpulaceae</taxon>
        <taxon>Serpula</taxon>
    </lineage>
</organism>
<sequence length="73" mass="8316">MNGPTEPIPEEERLISFVDMLFGGKLASVLVCQACKHVSHTYEDFNDLSLSIKAEDYARGRKRDKLKEFAKKI</sequence>
<feature type="non-terminal residue" evidence="1">
    <location>
        <position position="73"/>
    </location>
</feature>
<dbReference type="OrthoDB" id="420187at2759"/>
<dbReference type="eggNOG" id="KOG1873">
    <property type="taxonomic scope" value="Eukaryota"/>
</dbReference>
<dbReference type="InterPro" id="IPR038765">
    <property type="entry name" value="Papain-like_cys_pep_sf"/>
</dbReference>
<reference evidence="2" key="1">
    <citation type="journal article" date="2011" name="Science">
        <title>The plant cell wall-decomposing machinery underlies the functional diversity of forest fungi.</title>
        <authorList>
            <person name="Eastwood D.C."/>
            <person name="Floudas D."/>
            <person name="Binder M."/>
            <person name="Majcherczyk A."/>
            <person name="Schneider P."/>
            <person name="Aerts A."/>
            <person name="Asiegbu F.O."/>
            <person name="Baker S.E."/>
            <person name="Barry K."/>
            <person name="Bendiksby M."/>
            <person name="Blumentritt M."/>
            <person name="Coutinho P.M."/>
            <person name="Cullen D."/>
            <person name="de Vries R.P."/>
            <person name="Gathman A."/>
            <person name="Goodell B."/>
            <person name="Henrissat B."/>
            <person name="Ihrmark K."/>
            <person name="Kauserud H."/>
            <person name="Kohler A."/>
            <person name="LaButti K."/>
            <person name="Lapidus A."/>
            <person name="Lavin J.L."/>
            <person name="Lee Y.-H."/>
            <person name="Lindquist E."/>
            <person name="Lilly W."/>
            <person name="Lucas S."/>
            <person name="Morin E."/>
            <person name="Murat C."/>
            <person name="Oguiza J.A."/>
            <person name="Park J."/>
            <person name="Pisabarro A.G."/>
            <person name="Riley R."/>
            <person name="Rosling A."/>
            <person name="Salamov A."/>
            <person name="Schmidt O."/>
            <person name="Schmutz J."/>
            <person name="Skrede I."/>
            <person name="Stenlid J."/>
            <person name="Wiebenga A."/>
            <person name="Xie X."/>
            <person name="Kuees U."/>
            <person name="Hibbett D.S."/>
            <person name="Hoffmeister D."/>
            <person name="Hoegberg N."/>
            <person name="Martin F."/>
            <person name="Grigoriev I.V."/>
            <person name="Watkinson S.C."/>
        </authorList>
    </citation>
    <scope>NUCLEOTIDE SEQUENCE [LARGE SCALE GENOMIC DNA]</scope>
    <source>
        <strain evidence="2">strain S7.3</strain>
    </source>
</reference>
<evidence type="ECO:0000313" key="2">
    <source>
        <dbReference type="Proteomes" id="UP000008063"/>
    </source>
</evidence>
<gene>
    <name evidence="1" type="ORF">SERLA73DRAFT_129766</name>
</gene>
<proteinExistence type="predicted"/>
<accession>F8PJ89</accession>
<evidence type="ECO:0000313" key="1">
    <source>
        <dbReference type="EMBL" id="EGO03453.1"/>
    </source>
</evidence>
<dbReference type="AlphaFoldDB" id="F8PJ89"/>